<feature type="compositionally biased region" description="Polar residues" evidence="12">
    <location>
        <begin position="800"/>
        <end position="812"/>
    </location>
</feature>
<feature type="region of interest" description="Disordered" evidence="12">
    <location>
        <begin position="575"/>
        <end position="659"/>
    </location>
</feature>
<feature type="region of interest" description="Disordered" evidence="12">
    <location>
        <begin position="930"/>
        <end position="959"/>
    </location>
</feature>
<feature type="domain" description="Mediator complex subunit Med13 C-terminal" evidence="13">
    <location>
        <begin position="1172"/>
        <end position="1484"/>
    </location>
</feature>
<feature type="domain" description="MID" evidence="15">
    <location>
        <begin position="993"/>
        <end position="1162"/>
    </location>
</feature>
<evidence type="ECO:0000256" key="7">
    <source>
        <dbReference type="ARBA" id="ARBA00023163"/>
    </source>
</evidence>
<comment type="subunit">
    <text evidence="11">Component of the SRB8-11 complex, which itself associates with the Mediator complex.</text>
</comment>
<comment type="similarity">
    <text evidence="2 11">Belongs to the Mediator complex subunit 13 family.</text>
</comment>
<evidence type="ECO:0000256" key="9">
    <source>
        <dbReference type="ARBA" id="ARBA00025661"/>
    </source>
</evidence>
<dbReference type="OrthoDB" id="103819at2759"/>
<keyword evidence="8 11" id="KW-0539">Nucleus</keyword>
<dbReference type="Proteomes" id="UP000326565">
    <property type="component" value="Unassembled WGS sequence"/>
</dbReference>
<gene>
    <name evidence="16" type="ORF">BDV29DRAFT_177760</name>
</gene>
<evidence type="ECO:0000313" key="16">
    <source>
        <dbReference type="EMBL" id="KAB8072223.1"/>
    </source>
</evidence>
<dbReference type="Pfam" id="PF18296">
    <property type="entry name" value="MID_MedPIWI"/>
    <property type="match status" value="1"/>
</dbReference>
<comment type="function">
    <text evidence="9 11">Component of the SRB8-11 complex. The SRB8-11 complex is a regulatory module of the Mediator complex which is itself involved in regulation of basal and activated RNA polymerase II-dependent transcription. The SRB8-11 complex may be involved in the transcriptional repression of a subset of genes regulated by Mediator. It may inhibit the association of the Mediator complex with RNA polymerase II to form the holoenzyme complex.</text>
</comment>
<evidence type="ECO:0000313" key="17">
    <source>
        <dbReference type="Proteomes" id="UP000326565"/>
    </source>
</evidence>
<dbReference type="GO" id="GO:0045944">
    <property type="term" value="P:positive regulation of transcription by RNA polymerase II"/>
    <property type="evidence" value="ECO:0007669"/>
    <property type="project" value="TreeGrafter"/>
</dbReference>
<organism evidence="16 17">
    <name type="scientific">Aspergillus leporis</name>
    <dbReference type="NCBI Taxonomy" id="41062"/>
    <lineage>
        <taxon>Eukaryota</taxon>
        <taxon>Fungi</taxon>
        <taxon>Dikarya</taxon>
        <taxon>Ascomycota</taxon>
        <taxon>Pezizomycotina</taxon>
        <taxon>Eurotiomycetes</taxon>
        <taxon>Eurotiomycetidae</taxon>
        <taxon>Eurotiales</taxon>
        <taxon>Aspergillaceae</taxon>
        <taxon>Aspergillus</taxon>
        <taxon>Aspergillus subgen. Circumdati</taxon>
    </lineage>
</organism>
<feature type="compositionally biased region" description="Low complexity" evidence="12">
    <location>
        <begin position="1360"/>
        <end position="1373"/>
    </location>
</feature>
<feature type="region of interest" description="Disordered" evidence="12">
    <location>
        <begin position="125"/>
        <end position="152"/>
    </location>
</feature>
<evidence type="ECO:0000256" key="6">
    <source>
        <dbReference type="ARBA" id="ARBA00023159"/>
    </source>
</evidence>
<feature type="domain" description="Mediator complex subunit Med13 N-terminal" evidence="14">
    <location>
        <begin position="1"/>
        <end position="374"/>
    </location>
</feature>
<proteinExistence type="inferred from homology"/>
<evidence type="ECO:0000259" key="14">
    <source>
        <dbReference type="Pfam" id="PF11597"/>
    </source>
</evidence>
<keyword evidence="4 11" id="KW-0678">Repressor</keyword>
<evidence type="ECO:0000256" key="1">
    <source>
        <dbReference type="ARBA" id="ARBA00004123"/>
    </source>
</evidence>
<evidence type="ECO:0000259" key="15">
    <source>
        <dbReference type="Pfam" id="PF18296"/>
    </source>
</evidence>
<feature type="region of interest" description="Disordered" evidence="12">
    <location>
        <begin position="751"/>
        <end position="825"/>
    </location>
</feature>
<feature type="region of interest" description="Disordered" evidence="12">
    <location>
        <begin position="1332"/>
        <end position="1373"/>
    </location>
</feature>
<evidence type="ECO:0000256" key="8">
    <source>
        <dbReference type="ARBA" id="ARBA00023242"/>
    </source>
</evidence>
<evidence type="ECO:0000256" key="5">
    <source>
        <dbReference type="ARBA" id="ARBA00023015"/>
    </source>
</evidence>
<dbReference type="InterPro" id="IPR009401">
    <property type="entry name" value="Med13_C"/>
</dbReference>
<feature type="compositionally biased region" description="Polar residues" evidence="12">
    <location>
        <begin position="756"/>
        <end position="767"/>
    </location>
</feature>
<accession>A0A5N5WUM1</accession>
<keyword evidence="17" id="KW-1185">Reference proteome</keyword>
<feature type="compositionally biased region" description="Low complexity" evidence="12">
    <location>
        <begin position="140"/>
        <end position="152"/>
    </location>
</feature>
<dbReference type="GO" id="GO:0016592">
    <property type="term" value="C:mediator complex"/>
    <property type="evidence" value="ECO:0007669"/>
    <property type="project" value="InterPro"/>
</dbReference>
<dbReference type="GO" id="GO:0003713">
    <property type="term" value="F:transcription coactivator activity"/>
    <property type="evidence" value="ECO:0007669"/>
    <property type="project" value="TreeGrafter"/>
</dbReference>
<feature type="region of interest" description="Disordered" evidence="12">
    <location>
        <begin position="408"/>
        <end position="436"/>
    </location>
</feature>
<evidence type="ECO:0000256" key="11">
    <source>
        <dbReference type="RuleBase" id="RU364134"/>
    </source>
</evidence>
<evidence type="ECO:0000256" key="12">
    <source>
        <dbReference type="SAM" id="MobiDB-lite"/>
    </source>
</evidence>
<keyword evidence="6 11" id="KW-0010">Activator</keyword>
<evidence type="ECO:0000256" key="2">
    <source>
        <dbReference type="ARBA" id="ARBA00009354"/>
    </source>
</evidence>
<sequence>MDFPGGSVTNIRVLDGFSSIYWRIYTEEPNITNLPGETPANGFTILKHLSRLKDLELRLRNLDCLVSSYPRRLGLWVFSATPEFEAVNALRSDESKGEQSRLIVSSSTLKVSASGSITARELVKNLSTDPQNPGSATGLQRPQNTPTTTRRVDSYSSSAAIYAAFISAIAGSLNLQLIRRSNAIPLGSRTLFTVVERDCHESPRIVNDDPSSTSALTTLQVQLTSAGKLTLSLQTTSQPGIAQLCKFGDSLSNIYDAVPGSDIWLSPSGSVARLLTTSPGLPSVPSPYPSAGNIGNEGLGAAGRKLWKANVLEWLKNFGLSIDSVDEAAWVEVEVCEPFYSRLAGETLRLNEDKSSTVPLKRILWPAVYCFRRTKSALPGSYQWVEDACPIIGDPMEFAENWRVVEKPKHEEASPKTTSSHQEQQSRNQETSSASIDILEGIESLSRASEYPDLHTASLVYPTPPDGAAAMGLNLAGPPDAFAEDPELVPPLLQIQNKSRHYDQFAAKDRSGVNPTMGFGPSAGLMVGSGLYDANDDDLFGDIDERDFGSKEITDADFNFFDDPCFDAMDTDMPADDARDMPDMVNSGAAEVHPTTPEDGLLEHFTGQETPAEHLEASQASSDEVTPKPQPEHYADEEDTAVASPLTEQNQTISPPLSPVEVKRILLPEPNGDDYITAKGGRKQSHYNPVTFKPNMSAWDQKYGTDGKFRFAFADSSTSKEYTNSTSNIPTVGLPRHHKKVLVASSVSRTLDGHASPSSEGQHLQTVSDSSSDTSDDSDGSALESDTPPLSTRKRKRARSNSVSSPALSQEKSLGEADQEPPVPRPEYSIFLGNLLSTFSDWSMSGYFSLSENRVFPVLTRKDIQVQIAQLFVDQITQSSLDHKLDGGFSLSDLETRAYSIQNFLEGEGLIGGIERLDLNSWLSLHDNEHASPAPNGAVPRQSSQRKEMGKGSITKFSPPHLRVRRGKEYLEALPPAISFWETFGLEPADGPKDISAYCIHPHISKDAADTFLERLGLLYTSCNLGRHGRGDRSNAFERGLCSWDVGSLENTSIPSVMQSLKVICEELGTTLLKSSSTNDSLVIYIINPFAHASALVDICSAFWCLFQKYIADAGKQQVRQLNEVVLQIIPINFIMSTESLVVPPQAQYLNLALEIYSRCPPKALQSSLVNCAPPVLLADPLPKTISFRLASEKSSPLQAGKCLHIACSKSQDQRWIGVAWSDNSGALQRTISYNLRYRNATALRGISDVRSEIWGATKDIVDRIQARWKVFVASTEPVDQDEVDSWTGFVEQYNKANPIPLELTILSVNPAPDLHLESPFLPIPMSVFNPQSSSTPVATPNAGNILSPDQLGSAPTPPSGGNAPANAPTPTEAAIEAESESVLTDICDESWGVILSHRLNNSPHLTEYRPALASGHLLRRKGDTDGDGVYAMTVNLIYTQRSSSNETLLRETLGMYRDLGTLARARGTRTVQRNTLPWHIATAVRAQELLSYVL</sequence>
<name>A0A5N5WUM1_9EURO</name>
<dbReference type="InterPro" id="IPR051139">
    <property type="entry name" value="Mediator_complx_sub13"/>
</dbReference>
<dbReference type="PANTHER" id="PTHR48249:SF3">
    <property type="entry name" value="MEDIATOR OF RNA POLYMERASE II TRANSCRIPTION SUBUNIT 13"/>
    <property type="match status" value="1"/>
</dbReference>
<feature type="compositionally biased region" description="Polar residues" evidence="12">
    <location>
        <begin position="646"/>
        <end position="655"/>
    </location>
</feature>
<keyword evidence="7 11" id="KW-0804">Transcription</keyword>
<evidence type="ECO:0000256" key="10">
    <source>
        <dbReference type="ARBA" id="ARBA00032008"/>
    </source>
</evidence>
<dbReference type="Pfam" id="PF06333">
    <property type="entry name" value="Med13_C"/>
    <property type="match status" value="1"/>
</dbReference>
<evidence type="ECO:0000256" key="3">
    <source>
        <dbReference type="ARBA" id="ARBA00019618"/>
    </source>
</evidence>
<dbReference type="InterPro" id="IPR041285">
    <property type="entry name" value="MID_MedPIWI"/>
</dbReference>
<reference evidence="16 17" key="1">
    <citation type="submission" date="2019-04" db="EMBL/GenBank/DDBJ databases">
        <title>Friends and foes A comparative genomics study of 23 Aspergillus species from section Flavi.</title>
        <authorList>
            <consortium name="DOE Joint Genome Institute"/>
            <person name="Kjaerbolling I."/>
            <person name="Vesth T."/>
            <person name="Frisvad J.C."/>
            <person name="Nybo J.L."/>
            <person name="Theobald S."/>
            <person name="Kildgaard S."/>
            <person name="Isbrandt T."/>
            <person name="Kuo A."/>
            <person name="Sato A."/>
            <person name="Lyhne E.K."/>
            <person name="Kogle M.E."/>
            <person name="Wiebenga A."/>
            <person name="Kun R.S."/>
            <person name="Lubbers R.J."/>
            <person name="Makela M.R."/>
            <person name="Barry K."/>
            <person name="Chovatia M."/>
            <person name="Clum A."/>
            <person name="Daum C."/>
            <person name="Haridas S."/>
            <person name="He G."/>
            <person name="LaButti K."/>
            <person name="Lipzen A."/>
            <person name="Mondo S."/>
            <person name="Riley R."/>
            <person name="Salamov A."/>
            <person name="Simmons B.A."/>
            <person name="Magnuson J.K."/>
            <person name="Henrissat B."/>
            <person name="Mortensen U.H."/>
            <person name="Larsen T.O."/>
            <person name="Devries R.P."/>
            <person name="Grigoriev I.V."/>
            <person name="Machida M."/>
            <person name="Baker S.E."/>
            <person name="Andersen M.R."/>
        </authorList>
    </citation>
    <scope>NUCLEOTIDE SEQUENCE [LARGE SCALE GENOMIC DNA]</scope>
    <source>
        <strain evidence="16 17">CBS 151.66</strain>
    </source>
</reference>
<comment type="subcellular location">
    <subcellularLocation>
        <location evidence="1 11">Nucleus</location>
    </subcellularLocation>
</comment>
<evidence type="ECO:0000259" key="13">
    <source>
        <dbReference type="Pfam" id="PF06333"/>
    </source>
</evidence>
<evidence type="ECO:0000256" key="4">
    <source>
        <dbReference type="ARBA" id="ARBA00022491"/>
    </source>
</evidence>
<dbReference type="PANTHER" id="PTHR48249">
    <property type="entry name" value="MEDIATOR OF RNA POLYMERASE II TRANSCRIPTION SUBUNIT 13"/>
    <property type="match status" value="1"/>
</dbReference>
<dbReference type="InterPro" id="IPR021643">
    <property type="entry name" value="Mediator_Med13_N"/>
</dbReference>
<dbReference type="Pfam" id="PF11597">
    <property type="entry name" value="Med13_N"/>
    <property type="match status" value="1"/>
</dbReference>
<dbReference type="EMBL" id="ML732252">
    <property type="protein sequence ID" value="KAB8072223.1"/>
    <property type="molecule type" value="Genomic_DNA"/>
</dbReference>
<protein>
    <recommendedName>
        <fullName evidence="3 11">Mediator of RNA polymerase II transcription subunit 13</fullName>
    </recommendedName>
    <alternativeName>
        <fullName evidence="10 11">Mediator complex subunit 13</fullName>
    </alternativeName>
</protein>
<feature type="compositionally biased region" description="Polar residues" evidence="12">
    <location>
        <begin position="415"/>
        <end position="435"/>
    </location>
</feature>
<feature type="compositionally biased region" description="Polar residues" evidence="12">
    <location>
        <begin position="125"/>
        <end position="138"/>
    </location>
</feature>
<keyword evidence="5 11" id="KW-0805">Transcription regulation</keyword>
<feature type="compositionally biased region" description="Polar residues" evidence="12">
    <location>
        <begin position="1332"/>
        <end position="1345"/>
    </location>
</feature>